<feature type="domain" description="BppU N-terminal" evidence="1">
    <location>
        <begin position="7"/>
        <end position="136"/>
    </location>
</feature>
<organism evidence="2 3">
    <name type="scientific">Bacillus luti</name>
    <dbReference type="NCBI Taxonomy" id="2026191"/>
    <lineage>
        <taxon>Bacteria</taxon>
        <taxon>Bacillati</taxon>
        <taxon>Bacillota</taxon>
        <taxon>Bacilli</taxon>
        <taxon>Bacillales</taxon>
        <taxon>Bacillaceae</taxon>
        <taxon>Bacillus</taxon>
        <taxon>Bacillus cereus group</taxon>
    </lineage>
</organism>
<dbReference type="Pfam" id="PF10651">
    <property type="entry name" value="BppU_N"/>
    <property type="match status" value="1"/>
</dbReference>
<gene>
    <name evidence="2" type="ORF">F8163_21660</name>
</gene>
<evidence type="ECO:0000313" key="2">
    <source>
        <dbReference type="EMBL" id="KAB2441370.1"/>
    </source>
</evidence>
<dbReference type="InterPro" id="IPR018913">
    <property type="entry name" value="BppU_N"/>
</dbReference>
<dbReference type="Gene3D" id="2.60.40.3350">
    <property type="match status" value="1"/>
</dbReference>
<accession>A0A7V7S7W0</accession>
<proteinExistence type="predicted"/>
<protein>
    <submittedName>
        <fullName evidence="2">DUF2479 domain-containing protein</fullName>
    </submittedName>
</protein>
<dbReference type="Proteomes" id="UP000470409">
    <property type="component" value="Unassembled WGS sequence"/>
</dbReference>
<sequence length="511" mass="55763">MTFKTHEITVDLVNATPTKEMSFYQGDENSVKLILNIKNEGEKLDLSPAKAVRITFKKPDGTTVFQEDCKPINVMEGRYQIILKTQTLAAVGNVYAQVRIFLEDRKLDAEPFVFTVKQSYSGDEAVESTNEYTIIKRALEVGETFTGVDFDPIIKAGELAKGAVPKTDIYLGMVQPNGYAKQLANGTDLNDVISAGVYAGGSLLNAPEDRTEWAYIEVLQQSGGICLQRYTVLSHVSRRTFTRRRYSNTWGTWLKELNTEGADFTGNVSLEGGRDLIFKNANSETVLRNNSSGIFAFYDKKNDNVVWQYTPSTKVLAIPTSTEVNLVRKAGDTMTGYLEVPRLVTSTAIPLVLNGNVSSSKSWKAAVDAEGLSLTPSATNGASDWSPTKTVKIKPDGEIVAPKISTPKDGRATITVTADAELTSPDGVIADRRGNVVTLRARVRRKSEQVNTVFVMPVDMRPLLTVTTNIVSNDGVVGAFSIATNGDVKIASVGPTLLNKDFNITISYVVD</sequence>
<evidence type="ECO:0000313" key="3">
    <source>
        <dbReference type="Proteomes" id="UP000470409"/>
    </source>
</evidence>
<name>A0A7V7S7W0_9BACI</name>
<dbReference type="RefSeq" id="WP_151627405.1">
    <property type="nucleotide sequence ID" value="NZ_WBPG01000026.1"/>
</dbReference>
<dbReference type="EMBL" id="WBPG01000026">
    <property type="protein sequence ID" value="KAB2441370.1"/>
    <property type="molecule type" value="Genomic_DNA"/>
</dbReference>
<reference evidence="2 3" key="1">
    <citation type="submission" date="2019-10" db="EMBL/GenBank/DDBJ databases">
        <title>Bacillus from the desert of Cuatro Cinegas, Coahuila.</title>
        <authorList>
            <person name="Olmedo-Alvarez G."/>
            <person name="Saldana S."/>
            <person name="Barcelo D."/>
        </authorList>
    </citation>
    <scope>NUCLEOTIDE SEQUENCE [LARGE SCALE GENOMIC DNA]</scope>
    <source>
        <strain evidence="2 3">CH155b_5T</strain>
    </source>
</reference>
<dbReference type="AlphaFoldDB" id="A0A7V7S7W0"/>
<evidence type="ECO:0000259" key="1">
    <source>
        <dbReference type="Pfam" id="PF10651"/>
    </source>
</evidence>
<comment type="caution">
    <text evidence="2">The sequence shown here is derived from an EMBL/GenBank/DDBJ whole genome shotgun (WGS) entry which is preliminary data.</text>
</comment>
<dbReference type="CDD" id="cd19958">
    <property type="entry name" value="pyocin_knob"/>
    <property type="match status" value="1"/>
</dbReference>